<dbReference type="InterPro" id="IPR036429">
    <property type="entry name" value="SpoA-like_sf"/>
</dbReference>
<dbReference type="RefSeq" id="WP_119378400.1">
    <property type="nucleotide sequence ID" value="NZ_QWGB01000004.1"/>
</dbReference>
<reference evidence="3 4" key="1">
    <citation type="submission" date="2018-08" db="EMBL/GenBank/DDBJ databases">
        <title>Henriciella mobilis sp. nov., isolated from seawater.</title>
        <authorList>
            <person name="Cheng H."/>
            <person name="Wu Y.-H."/>
            <person name="Xu X.-W."/>
            <person name="Guo L.-L."/>
        </authorList>
    </citation>
    <scope>NUCLEOTIDE SEQUENCE [LARGE SCALE GENOMIC DNA]</scope>
    <source>
        <strain evidence="3 4">CCUG66934</strain>
    </source>
</reference>
<dbReference type="Gene3D" id="2.30.330.10">
    <property type="entry name" value="SpoA-like"/>
    <property type="match status" value="1"/>
</dbReference>
<evidence type="ECO:0000313" key="4">
    <source>
        <dbReference type="Proteomes" id="UP000265431"/>
    </source>
</evidence>
<comment type="caution">
    <text evidence="3">The sequence shown here is derived from an EMBL/GenBank/DDBJ whole genome shotgun (WGS) entry which is preliminary data.</text>
</comment>
<name>A0A399R6B6_9PROT</name>
<dbReference type="OrthoDB" id="7616423at2"/>
<dbReference type="AlphaFoldDB" id="A0A399R6B6"/>
<organism evidence="3 4">
    <name type="scientific">Henriciella barbarensis</name>
    <dbReference type="NCBI Taxonomy" id="86342"/>
    <lineage>
        <taxon>Bacteria</taxon>
        <taxon>Pseudomonadati</taxon>
        <taxon>Pseudomonadota</taxon>
        <taxon>Alphaproteobacteria</taxon>
        <taxon>Hyphomonadales</taxon>
        <taxon>Hyphomonadaceae</taxon>
        <taxon>Henriciella</taxon>
    </lineage>
</organism>
<proteinExistence type="predicted"/>
<dbReference type="Proteomes" id="UP000265431">
    <property type="component" value="Unassembled WGS sequence"/>
</dbReference>
<sequence length="339" mass="35958">MRDTERTEEDWSMSERRERAIMRDVPNVSPPPILPAADDFKLPTARGILSKEEIQALLRPDLPKINDAGDSSQPFARDLDTRDDADEAARKGRKVAARLSRAFGEHAGLKAAVTLAHTASFEDAGELGTQAERTSTNAFAVFANEDGDATHIICLSGQLNDQLIANACGALSLAGSVAAARQLSVIDCALIRQFMSPFARSLGSDLSLVGIETNPAYVSSLMAGDAGVRFTFNVDAAGQRSALSLWTVEAADDERAATVPAEPSRDVESVTALLTARMASLSVPVSRLASLKEGDTLLLGVPADQPVELLSGGRNGRVAYEGDLGRKGNSIAVRVRQCA</sequence>
<dbReference type="InterPro" id="IPR001543">
    <property type="entry name" value="FliN-like_C"/>
</dbReference>
<accession>A0A399R6B6</accession>
<protein>
    <submittedName>
        <fullName evidence="3">Flagellar motor switch protein FliM</fullName>
    </submittedName>
</protein>
<evidence type="ECO:0000259" key="2">
    <source>
        <dbReference type="Pfam" id="PF01052"/>
    </source>
</evidence>
<keyword evidence="3" id="KW-0969">Cilium</keyword>
<feature type="compositionally biased region" description="Basic and acidic residues" evidence="1">
    <location>
        <begin position="77"/>
        <end position="87"/>
    </location>
</feature>
<evidence type="ECO:0000256" key="1">
    <source>
        <dbReference type="SAM" id="MobiDB-lite"/>
    </source>
</evidence>
<gene>
    <name evidence="3" type="ORF">D1224_02750</name>
</gene>
<dbReference type="EMBL" id="QWGB01000004">
    <property type="protein sequence ID" value="RIJ26051.1"/>
    <property type="molecule type" value="Genomic_DNA"/>
</dbReference>
<evidence type="ECO:0000313" key="3">
    <source>
        <dbReference type="EMBL" id="RIJ26051.1"/>
    </source>
</evidence>
<dbReference type="SUPFAM" id="SSF101801">
    <property type="entry name" value="Surface presentation of antigens (SPOA)"/>
    <property type="match status" value="1"/>
</dbReference>
<keyword evidence="4" id="KW-1185">Reference proteome</keyword>
<keyword evidence="3" id="KW-0966">Cell projection</keyword>
<dbReference type="Pfam" id="PF01052">
    <property type="entry name" value="FliMN_C"/>
    <property type="match status" value="1"/>
</dbReference>
<feature type="domain" description="Flagellar motor switch protein FliN-like C-terminal" evidence="2">
    <location>
        <begin position="267"/>
        <end position="337"/>
    </location>
</feature>
<feature type="region of interest" description="Disordered" evidence="1">
    <location>
        <begin position="65"/>
        <end position="87"/>
    </location>
</feature>
<keyword evidence="3" id="KW-0282">Flagellum</keyword>